<sequence>MQGKQTDGDSTIYVRVAGTVEDTVAFAEELARLAGPGSVLALDGDLGAGKTRFAQAFAAAIGVKGIVNSPTYTIIKEYEGDKLPFYHMDVYRLSLEEADELGLDEYFHGQGVTLVEWASLIEPILPPERLHIRLETTGAESRRIYCRPVGSEYAGWCERLKLDKSDGEGESTT</sequence>
<evidence type="ECO:0000256" key="10">
    <source>
        <dbReference type="ARBA" id="ARBA00032441"/>
    </source>
</evidence>
<evidence type="ECO:0000256" key="4">
    <source>
        <dbReference type="ARBA" id="ARBA00022490"/>
    </source>
</evidence>
<dbReference type="PANTHER" id="PTHR33540:SF2">
    <property type="entry name" value="TRNA THREONYLCARBAMOYLADENOSINE BIOSYNTHESIS PROTEIN TSAE"/>
    <property type="match status" value="1"/>
</dbReference>
<dbReference type="InterPro" id="IPR003442">
    <property type="entry name" value="T6A_TsaE"/>
</dbReference>
<protein>
    <recommendedName>
        <fullName evidence="3">tRNA threonylcarbamoyladenosine biosynthesis protein TsaE</fullName>
    </recommendedName>
    <alternativeName>
        <fullName evidence="10">t(6)A37 threonylcarbamoyladenosine biosynthesis protein TsaE</fullName>
    </alternativeName>
</protein>
<dbReference type="GO" id="GO:0005737">
    <property type="term" value="C:cytoplasm"/>
    <property type="evidence" value="ECO:0007669"/>
    <property type="project" value="UniProtKB-SubCell"/>
</dbReference>
<gene>
    <name evidence="11" type="primary">tsaE</name>
    <name evidence="11" type="ORF">D7Z26_15925</name>
</gene>
<dbReference type="NCBIfam" id="TIGR00150">
    <property type="entry name" value="T6A_YjeE"/>
    <property type="match status" value="1"/>
</dbReference>
<evidence type="ECO:0000256" key="3">
    <source>
        <dbReference type="ARBA" id="ARBA00019010"/>
    </source>
</evidence>
<keyword evidence="8" id="KW-0067">ATP-binding</keyword>
<keyword evidence="4" id="KW-0963">Cytoplasm</keyword>
<evidence type="ECO:0000256" key="9">
    <source>
        <dbReference type="ARBA" id="ARBA00022842"/>
    </source>
</evidence>
<dbReference type="AlphaFoldDB" id="A0A494XRJ8"/>
<keyword evidence="12" id="KW-1185">Reference proteome</keyword>
<comment type="caution">
    <text evidence="11">The sequence shown here is derived from an EMBL/GenBank/DDBJ whole genome shotgun (WGS) entry which is preliminary data.</text>
</comment>
<evidence type="ECO:0000256" key="5">
    <source>
        <dbReference type="ARBA" id="ARBA00022694"/>
    </source>
</evidence>
<dbReference type="GO" id="GO:0002949">
    <property type="term" value="P:tRNA threonylcarbamoyladenosine modification"/>
    <property type="evidence" value="ECO:0007669"/>
    <property type="project" value="InterPro"/>
</dbReference>
<proteinExistence type="inferred from homology"/>
<dbReference type="PANTHER" id="PTHR33540">
    <property type="entry name" value="TRNA THREONYLCARBAMOYLADENOSINE BIOSYNTHESIS PROTEIN TSAE"/>
    <property type="match status" value="1"/>
</dbReference>
<dbReference type="SUPFAM" id="SSF52540">
    <property type="entry name" value="P-loop containing nucleoside triphosphate hydrolases"/>
    <property type="match status" value="1"/>
</dbReference>
<keyword evidence="7" id="KW-0547">Nucleotide-binding</keyword>
<keyword evidence="11" id="KW-0808">Transferase</keyword>
<dbReference type="Gene3D" id="3.40.50.300">
    <property type="entry name" value="P-loop containing nucleotide triphosphate hydrolases"/>
    <property type="match status" value="1"/>
</dbReference>
<dbReference type="EMBL" id="RBZM01000006">
    <property type="protein sequence ID" value="RKP53248.1"/>
    <property type="molecule type" value="Genomic_DNA"/>
</dbReference>
<organism evidence="11 12">
    <name type="scientific">Cohnella endophytica</name>
    <dbReference type="NCBI Taxonomy" id="2419778"/>
    <lineage>
        <taxon>Bacteria</taxon>
        <taxon>Bacillati</taxon>
        <taxon>Bacillota</taxon>
        <taxon>Bacilli</taxon>
        <taxon>Bacillales</taxon>
        <taxon>Paenibacillaceae</taxon>
        <taxon>Cohnella</taxon>
    </lineage>
</organism>
<evidence type="ECO:0000256" key="2">
    <source>
        <dbReference type="ARBA" id="ARBA00007599"/>
    </source>
</evidence>
<dbReference type="GO" id="GO:0005524">
    <property type="term" value="F:ATP binding"/>
    <property type="evidence" value="ECO:0007669"/>
    <property type="project" value="UniProtKB-KW"/>
</dbReference>
<dbReference type="GO" id="GO:0046872">
    <property type="term" value="F:metal ion binding"/>
    <property type="evidence" value="ECO:0007669"/>
    <property type="project" value="UniProtKB-KW"/>
</dbReference>
<evidence type="ECO:0000256" key="8">
    <source>
        <dbReference type="ARBA" id="ARBA00022840"/>
    </source>
</evidence>
<dbReference type="Proteomes" id="UP000282076">
    <property type="component" value="Unassembled WGS sequence"/>
</dbReference>
<comment type="similarity">
    <text evidence="2">Belongs to the TsaE family.</text>
</comment>
<dbReference type="Pfam" id="PF02367">
    <property type="entry name" value="TsaE"/>
    <property type="match status" value="1"/>
</dbReference>
<dbReference type="GO" id="GO:0016740">
    <property type="term" value="F:transferase activity"/>
    <property type="evidence" value="ECO:0007669"/>
    <property type="project" value="UniProtKB-KW"/>
</dbReference>
<keyword evidence="9" id="KW-0460">Magnesium</keyword>
<dbReference type="RefSeq" id="WP_120977992.1">
    <property type="nucleotide sequence ID" value="NZ_RBZM01000006.1"/>
</dbReference>
<evidence type="ECO:0000256" key="1">
    <source>
        <dbReference type="ARBA" id="ARBA00004496"/>
    </source>
</evidence>
<reference evidence="11 12" key="1">
    <citation type="submission" date="2018-10" db="EMBL/GenBank/DDBJ databases">
        <title>Cohnella sp. M2MS4P-1, whole genome shotgun sequence.</title>
        <authorList>
            <person name="Tuo L."/>
        </authorList>
    </citation>
    <scope>NUCLEOTIDE SEQUENCE [LARGE SCALE GENOMIC DNA]</scope>
    <source>
        <strain evidence="11 12">M2MS4P-1</strain>
    </source>
</reference>
<evidence type="ECO:0000256" key="7">
    <source>
        <dbReference type="ARBA" id="ARBA00022741"/>
    </source>
</evidence>
<keyword evidence="5" id="KW-0819">tRNA processing</keyword>
<name>A0A494XRJ8_9BACL</name>
<dbReference type="InterPro" id="IPR027417">
    <property type="entry name" value="P-loop_NTPase"/>
</dbReference>
<dbReference type="OrthoDB" id="9815896at2"/>
<accession>A0A494XRJ8</accession>
<evidence type="ECO:0000256" key="6">
    <source>
        <dbReference type="ARBA" id="ARBA00022723"/>
    </source>
</evidence>
<comment type="subcellular location">
    <subcellularLocation>
        <location evidence="1">Cytoplasm</location>
    </subcellularLocation>
</comment>
<evidence type="ECO:0000313" key="12">
    <source>
        <dbReference type="Proteomes" id="UP000282076"/>
    </source>
</evidence>
<evidence type="ECO:0000313" key="11">
    <source>
        <dbReference type="EMBL" id="RKP53248.1"/>
    </source>
</evidence>
<keyword evidence="6" id="KW-0479">Metal-binding</keyword>